<dbReference type="InterPro" id="IPR051555">
    <property type="entry name" value="FDH_Electron_Transfer_Unit"/>
</dbReference>
<name>A0A1X7E6Q1_9BACT</name>
<dbReference type="RefSeq" id="WP_085103099.1">
    <property type="nucleotide sequence ID" value="NZ_FWZU01000004.1"/>
</dbReference>
<evidence type="ECO:0000256" key="6">
    <source>
        <dbReference type="ARBA" id="ARBA00023014"/>
    </source>
</evidence>
<sequence length="246" mass="27610">MPKAFFVDTSRCTACRGCQIACKEWHDLPATETKQRGSHQNPPELNASTYKLVRFSEHRIDGKVEWFFFPEQCRHCLDAPCKEIADGYVEGAVVQDKKTGAIIYTDLSKQLSEAQCDEITEACPYNVPRRNSGTGMMMKCDMCIDRQQAGLIPMCVKTCPTGTMNFGDREEMLALAEKTLVKVKKDYPRASIVDADDVNVIYLVMDKPELYYEFVTADNSDTGVGKGMTRKNFLAGLTKPAKRIFG</sequence>
<dbReference type="GO" id="GO:0051539">
    <property type="term" value="F:4 iron, 4 sulfur cluster binding"/>
    <property type="evidence" value="ECO:0007669"/>
    <property type="project" value="UniProtKB-KW"/>
</dbReference>
<evidence type="ECO:0000313" key="9">
    <source>
        <dbReference type="Proteomes" id="UP000192906"/>
    </source>
</evidence>
<dbReference type="PANTHER" id="PTHR43545">
    <property type="entry name" value="FORMATE DEHYDROGENASE, NITRATE-INDUCIBLE, IRON-SULFUR SUBUNIT"/>
    <property type="match status" value="1"/>
</dbReference>
<dbReference type="PIRSF" id="PIRSF036298">
    <property type="entry name" value="FDH_4Fe4S"/>
    <property type="match status" value="1"/>
</dbReference>
<evidence type="ECO:0000256" key="5">
    <source>
        <dbReference type="ARBA" id="ARBA00023004"/>
    </source>
</evidence>
<dbReference type="GO" id="GO:0030313">
    <property type="term" value="C:cell envelope"/>
    <property type="evidence" value="ECO:0007669"/>
    <property type="project" value="UniProtKB-SubCell"/>
</dbReference>
<protein>
    <submittedName>
        <fullName evidence="8">Formate dehydrogenase iron-sulfur subunit</fullName>
    </submittedName>
</protein>
<keyword evidence="3" id="KW-0479">Metal-binding</keyword>
<keyword evidence="6" id="KW-0411">Iron-sulfur</keyword>
<keyword evidence="2" id="KW-0004">4Fe-4S</keyword>
<accession>A0A1X7E6Q1</accession>
<dbReference type="EMBL" id="FWZU01000004">
    <property type="protein sequence ID" value="SMF28507.1"/>
    <property type="molecule type" value="Genomic_DNA"/>
</dbReference>
<feature type="domain" description="4Fe-4S ferredoxin-type" evidence="7">
    <location>
        <begin position="3"/>
        <end position="33"/>
    </location>
</feature>
<evidence type="ECO:0000256" key="3">
    <source>
        <dbReference type="ARBA" id="ARBA00022723"/>
    </source>
</evidence>
<dbReference type="PANTHER" id="PTHR43545:SF6">
    <property type="entry name" value="FORMATE DEHYDROGENASE, NITRATE-INDUCIBLE, IRON-SULFUR SUBUNIT"/>
    <property type="match status" value="1"/>
</dbReference>
<dbReference type="PROSITE" id="PS51379">
    <property type="entry name" value="4FE4S_FER_2"/>
    <property type="match status" value="1"/>
</dbReference>
<dbReference type="GO" id="GO:0045333">
    <property type="term" value="P:cellular respiration"/>
    <property type="evidence" value="ECO:0007669"/>
    <property type="project" value="InterPro"/>
</dbReference>
<dbReference type="InterPro" id="IPR014603">
    <property type="entry name" value="Formate_DH_Fe-S_su"/>
</dbReference>
<dbReference type="GO" id="GO:0046872">
    <property type="term" value="F:metal ion binding"/>
    <property type="evidence" value="ECO:0007669"/>
    <property type="project" value="UniProtKB-KW"/>
</dbReference>
<dbReference type="STRING" id="1519643.SAMN06295933_2715"/>
<keyword evidence="9" id="KW-1185">Reference proteome</keyword>
<dbReference type="AlphaFoldDB" id="A0A1X7E6Q1"/>
<proteinExistence type="predicted"/>
<keyword evidence="5" id="KW-0408">Iron</keyword>
<dbReference type="GO" id="GO:0015944">
    <property type="term" value="P:formate oxidation"/>
    <property type="evidence" value="ECO:0007669"/>
    <property type="project" value="InterPro"/>
</dbReference>
<dbReference type="Pfam" id="PF13247">
    <property type="entry name" value="Fer4_11"/>
    <property type="match status" value="1"/>
</dbReference>
<keyword evidence="4" id="KW-0677">Repeat</keyword>
<dbReference type="SUPFAM" id="SSF54862">
    <property type="entry name" value="4Fe-4S ferredoxins"/>
    <property type="match status" value="1"/>
</dbReference>
<evidence type="ECO:0000259" key="7">
    <source>
        <dbReference type="PROSITE" id="PS51379"/>
    </source>
</evidence>
<dbReference type="Proteomes" id="UP000192906">
    <property type="component" value="Unassembled WGS sequence"/>
</dbReference>
<dbReference type="InterPro" id="IPR017896">
    <property type="entry name" value="4Fe4S_Fe-S-bd"/>
</dbReference>
<dbReference type="Gene3D" id="3.30.70.20">
    <property type="match status" value="2"/>
</dbReference>
<evidence type="ECO:0000313" key="8">
    <source>
        <dbReference type="EMBL" id="SMF28507.1"/>
    </source>
</evidence>
<reference evidence="9" key="1">
    <citation type="submission" date="2017-04" db="EMBL/GenBank/DDBJ databases">
        <authorList>
            <person name="Varghese N."/>
            <person name="Submissions S."/>
        </authorList>
    </citation>
    <scope>NUCLEOTIDE SEQUENCE [LARGE SCALE GENOMIC DNA]</scope>
    <source>
        <strain evidence="9">K3S</strain>
    </source>
</reference>
<evidence type="ECO:0000256" key="1">
    <source>
        <dbReference type="ARBA" id="ARBA00004196"/>
    </source>
</evidence>
<organism evidence="8 9">
    <name type="scientific">Desulfovibrio gilichinskyi</name>
    <dbReference type="NCBI Taxonomy" id="1519643"/>
    <lineage>
        <taxon>Bacteria</taxon>
        <taxon>Pseudomonadati</taxon>
        <taxon>Thermodesulfobacteriota</taxon>
        <taxon>Desulfovibrionia</taxon>
        <taxon>Desulfovibrionales</taxon>
        <taxon>Desulfovibrionaceae</taxon>
        <taxon>Desulfovibrio</taxon>
    </lineage>
</organism>
<dbReference type="CDD" id="cd10559">
    <property type="entry name" value="W-FDH"/>
    <property type="match status" value="1"/>
</dbReference>
<evidence type="ECO:0000256" key="2">
    <source>
        <dbReference type="ARBA" id="ARBA00022485"/>
    </source>
</evidence>
<dbReference type="OrthoDB" id="9789030at2"/>
<comment type="subcellular location">
    <subcellularLocation>
        <location evidence="1">Cell envelope</location>
    </subcellularLocation>
</comment>
<evidence type="ECO:0000256" key="4">
    <source>
        <dbReference type="ARBA" id="ARBA00022737"/>
    </source>
</evidence>
<gene>
    <name evidence="8" type="ORF">SAMN06295933_2715</name>
</gene>